<dbReference type="PROSITE" id="PS50082">
    <property type="entry name" value="WD_REPEATS_2"/>
    <property type="match status" value="4"/>
</dbReference>
<dbReference type="InterPro" id="IPR015943">
    <property type="entry name" value="WD40/YVTN_repeat-like_dom_sf"/>
</dbReference>
<keyword evidence="6" id="KW-1185">Reference proteome</keyword>
<dbReference type="InterPro" id="IPR036322">
    <property type="entry name" value="WD40_repeat_dom_sf"/>
</dbReference>
<dbReference type="PRINTS" id="PR00320">
    <property type="entry name" value="GPROTEINBRPT"/>
</dbReference>
<feature type="region of interest" description="Disordered" evidence="4">
    <location>
        <begin position="1"/>
        <end position="76"/>
    </location>
</feature>
<evidence type="ECO:0000256" key="3">
    <source>
        <dbReference type="PROSITE-ProRule" id="PRU00221"/>
    </source>
</evidence>
<protein>
    <submittedName>
        <fullName evidence="5">Uncharacterized protein</fullName>
    </submittedName>
</protein>
<dbReference type="InterPro" id="IPR001680">
    <property type="entry name" value="WD40_rpt"/>
</dbReference>
<evidence type="ECO:0000256" key="1">
    <source>
        <dbReference type="ARBA" id="ARBA00022574"/>
    </source>
</evidence>
<sequence>MDRPRRDRTTTRFYSPEPEEFPMNDDSRIQGEPRRFQAHEELSNGSVSALIRVDGSPSPSRGLYGEAEPLRDDSLSPELGLRLSRVVRESQSPLIDVLASPSPDELRQRFQEPPALQEHGTYNLHEPYEHREPEYHLMRGDSSISSKENPEEHGWIEDDIVPMNPDEEILAEAEYNARFDREEILYDEYAIEEEPQIDHMQPIRVHMDPSHVNNMVITPQNDQNVSDWPLEQCQEEMFCDVRESEDEIDVETLEENPKINLVPKVPKRLDIPRILEKCPAFEEWERVPLRSCLAGRSGIKKPYSRIRWTEKCDKKYIKNTEADRLARLGYKESSDLMRKYLRSKKSIKKKLTLKTLCLQSNASISTVDLCTELRMAPPPDVLPMTPWKPQFRTSSELNLTGHQKGINKIKFSPNGMFIASASNDGTVKIWSFENQAQEHTLIGHARGVTDVTWHPSSKFVLSCSYDRQVLYWNLDGGAFNPDNSSHEVSCLNGHQDIVWCCAIDPVKGRYACSGSLDRTVMVWDLEDPSDPLYELKVHKAGVVSIVYHKDGRTIASAGADGHVLIWDTYQGRLLHSVMADDPARQISPGISQICYVNDYTAFLISTFESRHFIIDIQTRKETHSYVGHENQKRLISAALMTSSHRPLVISGSEKDRVCIWDMNTQDLLQSLPAANTGYVLAIDIHPTKNILATACASMDDTVIRVWMSP</sequence>
<reference evidence="5 6" key="2">
    <citation type="journal article" date="2019" name="G3 (Bethesda)">
        <title>Hybrid Assembly of the Genome of the Entomopathogenic Nematode Steinernema carpocapsae Identifies the X-Chromosome.</title>
        <authorList>
            <person name="Serra L."/>
            <person name="Macchietto M."/>
            <person name="Macias-Munoz A."/>
            <person name="McGill C.J."/>
            <person name="Rodriguez I.M."/>
            <person name="Rodriguez B."/>
            <person name="Murad R."/>
            <person name="Mortazavi A."/>
        </authorList>
    </citation>
    <scope>NUCLEOTIDE SEQUENCE [LARGE SCALE GENOMIC DNA]</scope>
    <source>
        <strain evidence="5 6">ALL</strain>
    </source>
</reference>
<dbReference type="CDD" id="cd00200">
    <property type="entry name" value="WD40"/>
    <property type="match status" value="1"/>
</dbReference>
<dbReference type="GO" id="GO:0042393">
    <property type="term" value="F:histone binding"/>
    <property type="evidence" value="ECO:0007669"/>
    <property type="project" value="TreeGrafter"/>
</dbReference>
<dbReference type="AlphaFoldDB" id="A0A4U5NZ05"/>
<dbReference type="SUPFAM" id="SSF50978">
    <property type="entry name" value="WD40 repeat-like"/>
    <property type="match status" value="1"/>
</dbReference>
<feature type="repeat" description="WD" evidence="3">
    <location>
        <begin position="441"/>
        <end position="475"/>
    </location>
</feature>
<dbReference type="EMBL" id="AZBU02000003">
    <property type="protein sequence ID" value="TKR88601.1"/>
    <property type="molecule type" value="Genomic_DNA"/>
</dbReference>
<dbReference type="Gene3D" id="2.130.10.10">
    <property type="entry name" value="YVTN repeat-like/Quinoprotein amine dehydrogenase"/>
    <property type="match status" value="1"/>
</dbReference>
<dbReference type="PANTHER" id="PTHR22847:SF637">
    <property type="entry name" value="WD REPEAT DOMAIN 5B"/>
    <property type="match status" value="1"/>
</dbReference>
<accession>A0A4U5NZ05</accession>
<comment type="caution">
    <text evidence="5">The sequence shown here is derived from an EMBL/GenBank/DDBJ whole genome shotgun (WGS) entry which is preliminary data.</text>
</comment>
<proteinExistence type="predicted"/>
<organism evidence="5 6">
    <name type="scientific">Steinernema carpocapsae</name>
    <name type="common">Entomopathogenic nematode</name>
    <dbReference type="NCBI Taxonomy" id="34508"/>
    <lineage>
        <taxon>Eukaryota</taxon>
        <taxon>Metazoa</taxon>
        <taxon>Ecdysozoa</taxon>
        <taxon>Nematoda</taxon>
        <taxon>Chromadorea</taxon>
        <taxon>Rhabditida</taxon>
        <taxon>Tylenchina</taxon>
        <taxon>Panagrolaimomorpha</taxon>
        <taxon>Strongyloidoidea</taxon>
        <taxon>Steinernematidae</taxon>
        <taxon>Steinernema</taxon>
    </lineage>
</organism>
<gene>
    <name evidence="5" type="ORF">L596_012816</name>
</gene>
<evidence type="ECO:0000313" key="5">
    <source>
        <dbReference type="EMBL" id="TKR88601.1"/>
    </source>
</evidence>
<reference evidence="5 6" key="1">
    <citation type="journal article" date="2015" name="Genome Biol.">
        <title>Comparative genomics of Steinernema reveals deeply conserved gene regulatory networks.</title>
        <authorList>
            <person name="Dillman A.R."/>
            <person name="Macchietto M."/>
            <person name="Porter C.F."/>
            <person name="Rogers A."/>
            <person name="Williams B."/>
            <person name="Antoshechkin I."/>
            <person name="Lee M.M."/>
            <person name="Goodwin Z."/>
            <person name="Lu X."/>
            <person name="Lewis E.E."/>
            <person name="Goodrich-Blair H."/>
            <person name="Stock S.P."/>
            <person name="Adams B.J."/>
            <person name="Sternberg P.W."/>
            <person name="Mortazavi A."/>
        </authorList>
    </citation>
    <scope>NUCLEOTIDE SEQUENCE [LARGE SCALE GENOMIC DNA]</scope>
    <source>
        <strain evidence="5 6">ALL</strain>
    </source>
</reference>
<dbReference type="STRING" id="34508.A0A4U5NZ05"/>
<evidence type="ECO:0000256" key="4">
    <source>
        <dbReference type="SAM" id="MobiDB-lite"/>
    </source>
</evidence>
<dbReference type="OrthoDB" id="5919286at2759"/>
<evidence type="ECO:0000313" key="6">
    <source>
        <dbReference type="Proteomes" id="UP000298663"/>
    </source>
</evidence>
<dbReference type="PROSITE" id="PS50294">
    <property type="entry name" value="WD_REPEATS_REGION"/>
    <property type="match status" value="4"/>
</dbReference>
<evidence type="ECO:0000256" key="2">
    <source>
        <dbReference type="ARBA" id="ARBA00022737"/>
    </source>
</evidence>
<feature type="repeat" description="WD" evidence="3">
    <location>
        <begin position="491"/>
        <end position="526"/>
    </location>
</feature>
<dbReference type="InterPro" id="IPR019775">
    <property type="entry name" value="WD40_repeat_CS"/>
</dbReference>
<feature type="repeat" description="WD" evidence="3">
    <location>
        <begin position="399"/>
        <end position="440"/>
    </location>
</feature>
<feature type="compositionally biased region" description="Basic and acidic residues" evidence="4">
    <location>
        <begin position="1"/>
        <end position="10"/>
    </location>
</feature>
<keyword evidence="2" id="KW-0677">Repeat</keyword>
<dbReference type="Proteomes" id="UP000298663">
    <property type="component" value="Unassembled WGS sequence"/>
</dbReference>
<dbReference type="PANTHER" id="PTHR22847">
    <property type="entry name" value="WD40 REPEAT PROTEIN"/>
    <property type="match status" value="1"/>
</dbReference>
<name>A0A4U5NZ05_STECR</name>
<dbReference type="Pfam" id="PF00400">
    <property type="entry name" value="WD40"/>
    <property type="match status" value="5"/>
</dbReference>
<keyword evidence="1 3" id="KW-0853">WD repeat</keyword>
<dbReference type="GO" id="GO:0048188">
    <property type="term" value="C:Set1C/COMPASS complex"/>
    <property type="evidence" value="ECO:0007669"/>
    <property type="project" value="TreeGrafter"/>
</dbReference>
<feature type="repeat" description="WD" evidence="3">
    <location>
        <begin position="535"/>
        <end position="576"/>
    </location>
</feature>
<dbReference type="PROSITE" id="PS00678">
    <property type="entry name" value="WD_REPEATS_1"/>
    <property type="match status" value="1"/>
</dbReference>
<dbReference type="SMART" id="SM00320">
    <property type="entry name" value="WD40"/>
    <property type="match status" value="6"/>
</dbReference>
<dbReference type="InterPro" id="IPR020472">
    <property type="entry name" value="WD40_PAC1"/>
</dbReference>
<feature type="compositionally biased region" description="Basic and acidic residues" evidence="4">
    <location>
        <begin position="25"/>
        <end position="42"/>
    </location>
</feature>